<organism evidence="1 2">
    <name type="scientific">Hymenobacter ruricola</name>
    <dbReference type="NCBI Taxonomy" id="2791023"/>
    <lineage>
        <taxon>Bacteria</taxon>
        <taxon>Pseudomonadati</taxon>
        <taxon>Bacteroidota</taxon>
        <taxon>Cytophagia</taxon>
        <taxon>Cytophagales</taxon>
        <taxon>Hymenobacteraceae</taxon>
        <taxon>Hymenobacter</taxon>
    </lineage>
</organism>
<reference evidence="1 2" key="1">
    <citation type="submission" date="2020-11" db="EMBL/GenBank/DDBJ databases">
        <authorList>
            <person name="Kim M.K."/>
        </authorList>
    </citation>
    <scope>NUCLEOTIDE SEQUENCE [LARGE SCALE GENOMIC DNA]</scope>
    <source>
        <strain evidence="1 2">BT662</strain>
    </source>
</reference>
<keyword evidence="2" id="KW-1185">Reference proteome</keyword>
<dbReference type="Proteomes" id="UP000618931">
    <property type="component" value="Unassembled WGS sequence"/>
</dbReference>
<dbReference type="EMBL" id="JADQDM010000006">
    <property type="protein sequence ID" value="MBF9222155.1"/>
    <property type="molecule type" value="Genomic_DNA"/>
</dbReference>
<dbReference type="InterPro" id="IPR029044">
    <property type="entry name" value="Nucleotide-diphossugar_trans"/>
</dbReference>
<accession>A0ABS0I5E6</accession>
<dbReference type="Gene3D" id="3.90.550.10">
    <property type="entry name" value="Spore Coat Polysaccharide Biosynthesis Protein SpsA, Chain A"/>
    <property type="match status" value="1"/>
</dbReference>
<evidence type="ECO:0000313" key="1">
    <source>
        <dbReference type="EMBL" id="MBF9222155.1"/>
    </source>
</evidence>
<comment type="caution">
    <text evidence="1">The sequence shown here is derived from an EMBL/GenBank/DDBJ whole genome shotgun (WGS) entry which is preliminary data.</text>
</comment>
<proteinExistence type="predicted"/>
<evidence type="ECO:0000313" key="2">
    <source>
        <dbReference type="Proteomes" id="UP000618931"/>
    </source>
</evidence>
<dbReference type="RefSeq" id="WP_196293603.1">
    <property type="nucleotide sequence ID" value="NZ_JADQDM010000006.1"/>
</dbReference>
<sequence>MDIVVKSFNRPFYLERCLRSIERYVTGTYTVRILDDGTPAQYLRRIQELFPHVKIAHSPRYEQKAAALHRHVAGEGQFDERIIPISFWKAQIEECTDIFLLLEDDIWLIEPLDLDFMAQQMRQHRLATIKLSWLGNPRLVPGRRLPLAENLEELVPEIPLATRLVFLNELRVRSVLFRLGLLRFFKPDLEYQLPLYALYSVASAFFDKSYWLHLWEDSQVSIDEAQQLRRAVQWQRQHRPRFAKSQREVTKTSFITSATNMFAGVDFDVFRFSYHLNQAWLRGELDAMRGFPRDLPEDYLRTFLEAAHDPRTTYSEWTRWTGCFKAQYQRLGCQTE</sequence>
<protein>
    <submittedName>
        <fullName evidence="1">Glycosyltransferase</fullName>
    </submittedName>
</protein>
<dbReference type="SUPFAM" id="SSF53448">
    <property type="entry name" value="Nucleotide-diphospho-sugar transferases"/>
    <property type="match status" value="1"/>
</dbReference>
<name>A0ABS0I5E6_9BACT</name>
<gene>
    <name evidence="1" type="ORF">I2H31_13685</name>
</gene>